<accession>A0A0A1WGR2</accession>
<dbReference type="GeneID" id="105215024"/>
<protein>
    <submittedName>
        <fullName evidence="7">APOPT family protein CG14806, mitochondrial</fullName>
    </submittedName>
</protein>
<dbReference type="OrthoDB" id="6246201at2759"/>
<evidence type="ECO:0000256" key="3">
    <source>
        <dbReference type="ARBA" id="ARBA00022792"/>
    </source>
</evidence>
<dbReference type="InterPro" id="IPR018796">
    <property type="entry name" value="COA8"/>
</dbReference>
<evidence type="ECO:0000313" key="7">
    <source>
        <dbReference type="EMBL" id="JAC97602.1"/>
    </source>
</evidence>
<dbReference type="GO" id="GO:0005743">
    <property type="term" value="C:mitochondrial inner membrane"/>
    <property type="evidence" value="ECO:0007669"/>
    <property type="project" value="UniProtKB-SubCell"/>
</dbReference>
<evidence type="ECO:0000256" key="2">
    <source>
        <dbReference type="ARBA" id="ARBA00005453"/>
    </source>
</evidence>
<dbReference type="PANTHER" id="PTHR31107:SF2">
    <property type="entry name" value="CYTOCHROME C OXIDASE ASSEMBLY FACTOR 8"/>
    <property type="match status" value="1"/>
</dbReference>
<dbReference type="EMBL" id="GBXI01016689">
    <property type="protein sequence ID" value="JAC97602.1"/>
    <property type="molecule type" value="Transcribed_RNA"/>
</dbReference>
<proteinExistence type="inferred from homology"/>
<dbReference type="CTD" id="84334"/>
<dbReference type="GO" id="GO:0097193">
    <property type="term" value="P:intrinsic apoptotic signaling pathway"/>
    <property type="evidence" value="ECO:0007669"/>
    <property type="project" value="InterPro"/>
</dbReference>
<dbReference type="Pfam" id="PF10231">
    <property type="entry name" value="COA8"/>
    <property type="match status" value="1"/>
</dbReference>
<name>A0A0A1WGR2_ZEUCU</name>
<evidence type="ECO:0000256" key="4">
    <source>
        <dbReference type="ARBA" id="ARBA00022946"/>
    </source>
</evidence>
<evidence type="ECO:0000256" key="6">
    <source>
        <dbReference type="ARBA" id="ARBA00023136"/>
    </source>
</evidence>
<keyword evidence="5" id="KW-0496">Mitochondrion</keyword>
<keyword evidence="6" id="KW-0472">Membrane</keyword>
<comment type="similarity">
    <text evidence="2">Belongs to the COA8 family.</text>
</comment>
<gene>
    <name evidence="7" type="primary">CG14806</name>
    <name evidence="7" type="ORF">g.55442</name>
</gene>
<dbReference type="PANTHER" id="PTHR31107">
    <property type="entry name" value="APOPTOGENIC PROTEIN 1, MITOCHONDRIAL"/>
    <property type="match status" value="1"/>
</dbReference>
<keyword evidence="4" id="KW-0809">Transit peptide</keyword>
<evidence type="ECO:0000256" key="1">
    <source>
        <dbReference type="ARBA" id="ARBA00004443"/>
    </source>
</evidence>
<dbReference type="AlphaFoldDB" id="A0A0A1WGR2"/>
<keyword evidence="3" id="KW-0999">Mitochondrion inner membrane</keyword>
<reference evidence="7" key="1">
    <citation type="submission" date="2014-11" db="EMBL/GenBank/DDBJ databases">
        <authorList>
            <person name="Geib S."/>
        </authorList>
    </citation>
    <scope>NUCLEOTIDE SEQUENCE</scope>
</reference>
<sequence>MYSLKLHNILKNASGVRKLCRYKCKLPVLNEKPDPRNITKDYVGPPDKKSNIRPYVRNIPKDETALEKRLRHLQEEVEKWNHEFWSNHNTHFYQEREEFIKTHGAGNNGEVSADKMSEFYKAFLDKNRKNHFRYNFSWYSKNFEMLKLAFRVSLERALKRVKTKRLK</sequence>
<evidence type="ECO:0000256" key="5">
    <source>
        <dbReference type="ARBA" id="ARBA00023128"/>
    </source>
</evidence>
<reference evidence="7" key="2">
    <citation type="journal article" date="2015" name="Gigascience">
        <title>Reconstructing a comprehensive transcriptome assembly of a white-pupal translocated strain of the pest fruit fly Bactrocera cucurbitae.</title>
        <authorList>
            <person name="Sim S.B."/>
            <person name="Calla B."/>
            <person name="Hall B."/>
            <person name="DeRego T."/>
            <person name="Geib S.M."/>
        </authorList>
    </citation>
    <scope>NUCLEOTIDE SEQUENCE</scope>
</reference>
<comment type="subcellular location">
    <subcellularLocation>
        <location evidence="1">Mitochondrion inner membrane</location>
        <topology evidence="1">Peripheral membrane protein</topology>
        <orientation evidence="1">Matrix side</orientation>
    </subcellularLocation>
</comment>
<organism evidence="7">
    <name type="scientific">Zeugodacus cucurbitae</name>
    <name type="common">Melon fruit fly</name>
    <name type="synonym">Bactrocera cucurbitae</name>
    <dbReference type="NCBI Taxonomy" id="28588"/>
    <lineage>
        <taxon>Eukaryota</taxon>
        <taxon>Metazoa</taxon>
        <taxon>Ecdysozoa</taxon>
        <taxon>Arthropoda</taxon>
        <taxon>Hexapoda</taxon>
        <taxon>Insecta</taxon>
        <taxon>Pterygota</taxon>
        <taxon>Neoptera</taxon>
        <taxon>Endopterygota</taxon>
        <taxon>Diptera</taxon>
        <taxon>Brachycera</taxon>
        <taxon>Muscomorpha</taxon>
        <taxon>Tephritoidea</taxon>
        <taxon>Tephritidae</taxon>
        <taxon>Zeugodacus</taxon>
        <taxon>Zeugodacus</taxon>
    </lineage>
</organism>